<dbReference type="Gene3D" id="3.30.70.270">
    <property type="match status" value="1"/>
</dbReference>
<proteinExistence type="predicted"/>
<dbReference type="InterPro" id="IPR043502">
    <property type="entry name" value="DNA/RNA_pol_sf"/>
</dbReference>
<name>A0AAW2X5N4_9LAMI</name>
<dbReference type="AlphaFoldDB" id="A0AAW2X5N4"/>
<evidence type="ECO:0000259" key="1">
    <source>
        <dbReference type="Pfam" id="PF17919"/>
    </source>
</evidence>
<protein>
    <recommendedName>
        <fullName evidence="1">Reverse transcriptase/retrotransposon-derived protein RNase H-like domain-containing protein</fullName>
    </recommendedName>
</protein>
<gene>
    <name evidence="2" type="ORF">Slati_1415300</name>
</gene>
<organism evidence="2">
    <name type="scientific">Sesamum latifolium</name>
    <dbReference type="NCBI Taxonomy" id="2727402"/>
    <lineage>
        <taxon>Eukaryota</taxon>
        <taxon>Viridiplantae</taxon>
        <taxon>Streptophyta</taxon>
        <taxon>Embryophyta</taxon>
        <taxon>Tracheophyta</taxon>
        <taxon>Spermatophyta</taxon>
        <taxon>Magnoliopsida</taxon>
        <taxon>eudicotyledons</taxon>
        <taxon>Gunneridae</taxon>
        <taxon>Pentapetalae</taxon>
        <taxon>asterids</taxon>
        <taxon>lamiids</taxon>
        <taxon>Lamiales</taxon>
        <taxon>Pedaliaceae</taxon>
        <taxon>Sesamum</taxon>
    </lineage>
</organism>
<dbReference type="PANTHER" id="PTHR48475">
    <property type="entry name" value="RIBONUCLEASE H"/>
    <property type="match status" value="1"/>
</dbReference>
<dbReference type="SUPFAM" id="SSF56672">
    <property type="entry name" value="DNA/RNA polymerases"/>
    <property type="match status" value="1"/>
</dbReference>
<accession>A0AAW2X5N4</accession>
<reference evidence="2" key="2">
    <citation type="journal article" date="2024" name="Plant">
        <title>Genomic evolution and insights into agronomic trait innovations of Sesamum species.</title>
        <authorList>
            <person name="Miao H."/>
            <person name="Wang L."/>
            <person name="Qu L."/>
            <person name="Liu H."/>
            <person name="Sun Y."/>
            <person name="Le M."/>
            <person name="Wang Q."/>
            <person name="Wei S."/>
            <person name="Zheng Y."/>
            <person name="Lin W."/>
            <person name="Duan Y."/>
            <person name="Cao H."/>
            <person name="Xiong S."/>
            <person name="Wang X."/>
            <person name="Wei L."/>
            <person name="Li C."/>
            <person name="Ma Q."/>
            <person name="Ju M."/>
            <person name="Zhao R."/>
            <person name="Li G."/>
            <person name="Mu C."/>
            <person name="Tian Q."/>
            <person name="Mei H."/>
            <person name="Zhang T."/>
            <person name="Gao T."/>
            <person name="Zhang H."/>
        </authorList>
    </citation>
    <scope>NUCLEOTIDE SEQUENCE</scope>
    <source>
        <strain evidence="2">KEN1</strain>
    </source>
</reference>
<dbReference type="PANTHER" id="PTHR48475:SF2">
    <property type="entry name" value="RIBONUCLEASE H"/>
    <property type="match status" value="1"/>
</dbReference>
<dbReference type="Pfam" id="PF17919">
    <property type="entry name" value="RT_RNaseH_2"/>
    <property type="match status" value="1"/>
</dbReference>
<reference evidence="2" key="1">
    <citation type="submission" date="2020-06" db="EMBL/GenBank/DDBJ databases">
        <authorList>
            <person name="Li T."/>
            <person name="Hu X."/>
            <person name="Zhang T."/>
            <person name="Song X."/>
            <person name="Zhang H."/>
            <person name="Dai N."/>
            <person name="Sheng W."/>
            <person name="Hou X."/>
            <person name="Wei L."/>
        </authorList>
    </citation>
    <scope>NUCLEOTIDE SEQUENCE</scope>
    <source>
        <strain evidence="2">KEN1</strain>
        <tissue evidence="2">Leaf</tissue>
    </source>
</reference>
<dbReference type="InterPro" id="IPR041577">
    <property type="entry name" value="RT_RNaseH_2"/>
</dbReference>
<sequence>MQMSSPKIVKDVQKLTGKIAFLARFISRVTSRNLPFFKMLRKVEDFQWIEEREQALKELKQYLTTSLLLANPKVGELLYLYLAVSDDAISSVLAREELGKQGPVYYISRMLQGAEKKYIQIEKLALALVTTARKLRPYFQSHQIVVLTNHPLRQIMLRPDASR</sequence>
<feature type="domain" description="Reverse transcriptase/retrotransposon-derived protein RNase H-like" evidence="1">
    <location>
        <begin position="48"/>
        <end position="146"/>
    </location>
</feature>
<dbReference type="EMBL" id="JACGWN010000005">
    <property type="protein sequence ID" value="KAL0448589.1"/>
    <property type="molecule type" value="Genomic_DNA"/>
</dbReference>
<evidence type="ECO:0000313" key="2">
    <source>
        <dbReference type="EMBL" id="KAL0448589.1"/>
    </source>
</evidence>
<comment type="caution">
    <text evidence="2">The sequence shown here is derived from an EMBL/GenBank/DDBJ whole genome shotgun (WGS) entry which is preliminary data.</text>
</comment>
<dbReference type="InterPro" id="IPR043128">
    <property type="entry name" value="Rev_trsase/Diguanyl_cyclase"/>
</dbReference>